<gene>
    <name evidence="2" type="ORF">GBAR_LOCUS19110</name>
</gene>
<protein>
    <submittedName>
        <fullName evidence="2">Uncharacterized protein</fullName>
    </submittedName>
</protein>
<comment type="caution">
    <text evidence="2">The sequence shown here is derived from an EMBL/GenBank/DDBJ whole genome shotgun (WGS) entry which is preliminary data.</text>
</comment>
<evidence type="ECO:0000313" key="2">
    <source>
        <dbReference type="EMBL" id="CAI8033887.1"/>
    </source>
</evidence>
<evidence type="ECO:0000256" key="1">
    <source>
        <dbReference type="SAM" id="MobiDB-lite"/>
    </source>
</evidence>
<dbReference type="AlphaFoldDB" id="A0AA35SRG8"/>
<keyword evidence="3" id="KW-1185">Reference proteome</keyword>
<dbReference type="EMBL" id="CASHTH010002702">
    <property type="protein sequence ID" value="CAI8033887.1"/>
    <property type="molecule type" value="Genomic_DNA"/>
</dbReference>
<organism evidence="2 3">
    <name type="scientific">Geodia barretti</name>
    <name type="common">Barrett's horny sponge</name>
    <dbReference type="NCBI Taxonomy" id="519541"/>
    <lineage>
        <taxon>Eukaryota</taxon>
        <taxon>Metazoa</taxon>
        <taxon>Porifera</taxon>
        <taxon>Demospongiae</taxon>
        <taxon>Heteroscleromorpha</taxon>
        <taxon>Tetractinellida</taxon>
        <taxon>Astrophorina</taxon>
        <taxon>Geodiidae</taxon>
        <taxon>Geodia</taxon>
    </lineage>
</organism>
<reference evidence="2" key="1">
    <citation type="submission" date="2023-03" db="EMBL/GenBank/DDBJ databases">
        <authorList>
            <person name="Steffen K."/>
            <person name="Cardenas P."/>
        </authorList>
    </citation>
    <scope>NUCLEOTIDE SEQUENCE</scope>
</reference>
<feature type="region of interest" description="Disordered" evidence="1">
    <location>
        <begin position="27"/>
        <end position="51"/>
    </location>
</feature>
<proteinExistence type="predicted"/>
<sequence length="51" mass="5623">MGVRGTLAELDTVLPWVVTRLATSSSQQCQRQHQSPLHTPSHLLPLPNSPH</sequence>
<dbReference type="Proteomes" id="UP001174909">
    <property type="component" value="Unassembled WGS sequence"/>
</dbReference>
<name>A0AA35SRG8_GEOBA</name>
<evidence type="ECO:0000313" key="3">
    <source>
        <dbReference type="Proteomes" id="UP001174909"/>
    </source>
</evidence>
<accession>A0AA35SRG8</accession>